<dbReference type="EMBL" id="RCMI01000798">
    <property type="protein sequence ID" value="KAG2897436.1"/>
    <property type="molecule type" value="Genomic_DNA"/>
</dbReference>
<evidence type="ECO:0000313" key="5">
    <source>
        <dbReference type="Proteomes" id="UP000251314"/>
    </source>
</evidence>
<proteinExistence type="predicted"/>
<protein>
    <submittedName>
        <fullName evidence="4">Uncharacterized protein</fullName>
    </submittedName>
</protein>
<gene>
    <name evidence="3" type="ORF">JG687_00012666</name>
    <name evidence="4" type="ORF">PC110_g11274</name>
    <name evidence="2" type="ORF">PC115_g17187</name>
</gene>
<dbReference type="Proteomes" id="UP000774804">
    <property type="component" value="Unassembled WGS sequence"/>
</dbReference>
<evidence type="ECO:0000256" key="1">
    <source>
        <dbReference type="SAM" id="MobiDB-lite"/>
    </source>
</evidence>
<dbReference type="EMBL" id="MJFZ01000279">
    <property type="protein sequence ID" value="RAW32395.1"/>
    <property type="molecule type" value="Genomic_DNA"/>
</dbReference>
<dbReference type="EMBL" id="JAENGZ010000867">
    <property type="protein sequence ID" value="KAG6952985.1"/>
    <property type="molecule type" value="Genomic_DNA"/>
</dbReference>
<feature type="region of interest" description="Disordered" evidence="1">
    <location>
        <begin position="69"/>
        <end position="89"/>
    </location>
</feature>
<dbReference type="AlphaFoldDB" id="A0A329S6T9"/>
<comment type="caution">
    <text evidence="4">The sequence shown here is derived from an EMBL/GenBank/DDBJ whole genome shotgun (WGS) entry which is preliminary data.</text>
</comment>
<sequence length="171" mass="18577">MRTSFQDWEDKLLVQIALQFEHEGLRITWNYVARRMAKTKRSGRELRQRLASLKRTYAICVCSAESRVSDAGASSGSGSSGGFDNESRYGGTKDGWCGGSADDYNCDGRKTGFNTSNGRRGGYGSDRSRSEFNFDCRCGGTGHGGNGGDFCAVWRGSSAGFKSFFYGSGDV</sequence>
<dbReference type="VEuPathDB" id="FungiDB:PC110_g11274"/>
<organism evidence="4 5">
    <name type="scientific">Phytophthora cactorum</name>
    <dbReference type="NCBI Taxonomy" id="29920"/>
    <lineage>
        <taxon>Eukaryota</taxon>
        <taxon>Sar</taxon>
        <taxon>Stramenopiles</taxon>
        <taxon>Oomycota</taxon>
        <taxon>Peronosporomycetes</taxon>
        <taxon>Peronosporales</taxon>
        <taxon>Peronosporaceae</taxon>
        <taxon>Phytophthora</taxon>
    </lineage>
</organism>
<evidence type="ECO:0000313" key="3">
    <source>
        <dbReference type="EMBL" id="KAG6952985.1"/>
    </source>
</evidence>
<dbReference type="Proteomes" id="UP000251314">
    <property type="component" value="Unassembled WGS sequence"/>
</dbReference>
<reference evidence="4 5" key="1">
    <citation type="submission" date="2018-01" db="EMBL/GenBank/DDBJ databases">
        <title>Draft genome of the strawberry crown rot pathogen Phytophthora cactorum.</title>
        <authorList>
            <person name="Armitage A.D."/>
            <person name="Lysoe E."/>
            <person name="Nellist C.F."/>
            <person name="Harrison R.J."/>
            <person name="Brurberg M.B."/>
        </authorList>
    </citation>
    <scope>NUCLEOTIDE SEQUENCE [LARGE SCALE GENOMIC DNA]</scope>
    <source>
        <strain evidence="4 5">10300</strain>
    </source>
</reference>
<dbReference type="OrthoDB" id="105693at2759"/>
<dbReference type="Proteomes" id="UP000688947">
    <property type="component" value="Unassembled WGS sequence"/>
</dbReference>
<evidence type="ECO:0000313" key="4">
    <source>
        <dbReference type="EMBL" id="RAW32395.1"/>
    </source>
</evidence>
<name>A0A329S6T9_9STRA</name>
<keyword evidence="5" id="KW-1185">Reference proteome</keyword>
<evidence type="ECO:0000313" key="2">
    <source>
        <dbReference type="EMBL" id="KAG2897436.1"/>
    </source>
</evidence>
<reference evidence="3" key="3">
    <citation type="submission" date="2021-01" db="EMBL/GenBank/DDBJ databases">
        <title>Phytophthora aleatoria, a newly-described species from Pinus radiata is distinct from Phytophthora cactorum isolates based on comparative genomics.</title>
        <authorList>
            <person name="Mcdougal R."/>
            <person name="Panda P."/>
            <person name="Williams N."/>
            <person name="Studholme D.J."/>
        </authorList>
    </citation>
    <scope>NUCLEOTIDE SEQUENCE</scope>
    <source>
        <strain evidence="3">NZFS 3830</strain>
    </source>
</reference>
<accession>A0A329S6T9</accession>
<reference evidence="2" key="2">
    <citation type="submission" date="2018-10" db="EMBL/GenBank/DDBJ databases">
        <title>Effector identification in a new, highly contiguous assembly of the strawberry crown rot pathogen Phytophthora cactorum.</title>
        <authorList>
            <person name="Armitage A.D."/>
            <person name="Nellist C.F."/>
            <person name="Bates H."/>
            <person name="Vickerstaff R.J."/>
            <person name="Harrison R.J."/>
        </authorList>
    </citation>
    <scope>NUCLEOTIDE SEQUENCE</scope>
    <source>
        <strain evidence="2">4032</strain>
    </source>
</reference>